<dbReference type="RefSeq" id="WP_361707983.1">
    <property type="nucleotide sequence ID" value="NZ_JBEZVE010000025.1"/>
</dbReference>
<dbReference type="InterPro" id="IPR018060">
    <property type="entry name" value="HTH_AraC"/>
</dbReference>
<dbReference type="InterPro" id="IPR020449">
    <property type="entry name" value="Tscrpt_reg_AraC-type_HTH"/>
</dbReference>
<sequence length="325" mass="35217">MTLNFSTAPLDSRAQLDYWREVVCTTFVEYEMDVPRHPSAGFLGQVTAQTVGDVGVARVVSDPHTVFRSPALIRRSSEDDLLVNLAVQGRVTVVQQGREALLRPGDLTVYDSALPCRIACLDPFELLVLKVPRPLFDAHCPLAQDTMATPVPGDRGVGALIAPFVQSLTVHARALAPDTSARIGATLLELLATALSDRTAVGGRLKAPGAVHMGRARRYIIDHIADPDLSPAVIAQALGVSVRYLHAVFRAEDASPSRWILRQRIHMAARLLADPGRTDQSVTDIAYAVGFKDASHFTRAFKSRHGVSPREYRKDHSAAPQGPAA</sequence>
<keyword evidence="7" id="KW-1185">Reference proteome</keyword>
<name>A0ABV2ZU48_9ACTN</name>
<protein>
    <submittedName>
        <fullName evidence="6">Helix-turn-helix domain-containing protein</fullName>
    </submittedName>
</protein>
<dbReference type="PRINTS" id="PR00032">
    <property type="entry name" value="HTHARAC"/>
</dbReference>
<evidence type="ECO:0000256" key="4">
    <source>
        <dbReference type="SAM" id="MobiDB-lite"/>
    </source>
</evidence>
<gene>
    <name evidence="6" type="ORF">AB0E89_37075</name>
</gene>
<organism evidence="6 7">
    <name type="scientific">Streptomyces sp. 900129855</name>
    <dbReference type="NCBI Taxonomy" id="3155129"/>
    <lineage>
        <taxon>Bacteria</taxon>
        <taxon>Bacillati</taxon>
        <taxon>Actinomycetota</taxon>
        <taxon>Actinomycetes</taxon>
        <taxon>Kitasatosporales</taxon>
        <taxon>Streptomycetaceae</taxon>
        <taxon>Streptomyces</taxon>
    </lineage>
</organism>
<proteinExistence type="predicted"/>
<keyword evidence="1" id="KW-0805">Transcription regulation</keyword>
<evidence type="ECO:0000256" key="2">
    <source>
        <dbReference type="ARBA" id="ARBA00023125"/>
    </source>
</evidence>
<dbReference type="InterPro" id="IPR035418">
    <property type="entry name" value="AraC-bd_2"/>
</dbReference>
<evidence type="ECO:0000313" key="7">
    <source>
        <dbReference type="Proteomes" id="UP001550739"/>
    </source>
</evidence>
<dbReference type="Gene3D" id="1.10.10.60">
    <property type="entry name" value="Homeodomain-like"/>
    <property type="match status" value="1"/>
</dbReference>
<evidence type="ECO:0000259" key="5">
    <source>
        <dbReference type="PROSITE" id="PS01124"/>
    </source>
</evidence>
<dbReference type="SMART" id="SM00342">
    <property type="entry name" value="HTH_ARAC"/>
    <property type="match status" value="1"/>
</dbReference>
<accession>A0ABV2ZU48</accession>
<dbReference type="Pfam" id="PF14525">
    <property type="entry name" value="AraC_binding_2"/>
    <property type="match status" value="1"/>
</dbReference>
<feature type="compositionally biased region" description="Basic and acidic residues" evidence="4">
    <location>
        <begin position="308"/>
        <end position="317"/>
    </location>
</feature>
<keyword evidence="3" id="KW-0804">Transcription</keyword>
<dbReference type="SUPFAM" id="SSF46689">
    <property type="entry name" value="Homeodomain-like"/>
    <property type="match status" value="1"/>
</dbReference>
<dbReference type="PANTHER" id="PTHR46796:SF6">
    <property type="entry name" value="ARAC SUBFAMILY"/>
    <property type="match status" value="1"/>
</dbReference>
<dbReference type="EMBL" id="JBEZVE010000025">
    <property type="protein sequence ID" value="MEU3786092.1"/>
    <property type="molecule type" value="Genomic_DNA"/>
</dbReference>
<dbReference type="InterPro" id="IPR050204">
    <property type="entry name" value="AraC_XylS_family_regulators"/>
</dbReference>
<feature type="domain" description="HTH araC/xylS-type" evidence="5">
    <location>
        <begin position="214"/>
        <end position="315"/>
    </location>
</feature>
<dbReference type="PROSITE" id="PS01124">
    <property type="entry name" value="HTH_ARAC_FAMILY_2"/>
    <property type="match status" value="1"/>
</dbReference>
<dbReference type="InterPro" id="IPR009057">
    <property type="entry name" value="Homeodomain-like_sf"/>
</dbReference>
<keyword evidence="2" id="KW-0238">DNA-binding</keyword>
<dbReference type="Proteomes" id="UP001550739">
    <property type="component" value="Unassembled WGS sequence"/>
</dbReference>
<dbReference type="Pfam" id="PF12833">
    <property type="entry name" value="HTH_18"/>
    <property type="match status" value="1"/>
</dbReference>
<reference evidence="6 7" key="1">
    <citation type="submission" date="2024-06" db="EMBL/GenBank/DDBJ databases">
        <title>The Natural Products Discovery Center: Release of the First 8490 Sequenced Strains for Exploring Actinobacteria Biosynthetic Diversity.</title>
        <authorList>
            <person name="Kalkreuter E."/>
            <person name="Kautsar S.A."/>
            <person name="Yang D."/>
            <person name="Bader C.D."/>
            <person name="Teijaro C.N."/>
            <person name="Fluegel L."/>
            <person name="Davis C.M."/>
            <person name="Simpson J.R."/>
            <person name="Lauterbach L."/>
            <person name="Steele A.D."/>
            <person name="Gui C."/>
            <person name="Meng S."/>
            <person name="Li G."/>
            <person name="Viehrig K."/>
            <person name="Ye F."/>
            <person name="Su P."/>
            <person name="Kiefer A.F."/>
            <person name="Nichols A."/>
            <person name="Cepeda A.J."/>
            <person name="Yan W."/>
            <person name="Fan B."/>
            <person name="Jiang Y."/>
            <person name="Adhikari A."/>
            <person name="Zheng C.-J."/>
            <person name="Schuster L."/>
            <person name="Cowan T.M."/>
            <person name="Smanski M.J."/>
            <person name="Chevrette M.G."/>
            <person name="De Carvalho L.P.S."/>
            <person name="Shen B."/>
        </authorList>
    </citation>
    <scope>NUCLEOTIDE SEQUENCE [LARGE SCALE GENOMIC DNA]</scope>
    <source>
        <strain evidence="6 7">NPDC033843</strain>
    </source>
</reference>
<evidence type="ECO:0000313" key="6">
    <source>
        <dbReference type="EMBL" id="MEU3786092.1"/>
    </source>
</evidence>
<evidence type="ECO:0000256" key="1">
    <source>
        <dbReference type="ARBA" id="ARBA00023015"/>
    </source>
</evidence>
<dbReference type="PANTHER" id="PTHR46796">
    <property type="entry name" value="HTH-TYPE TRANSCRIPTIONAL ACTIVATOR RHAS-RELATED"/>
    <property type="match status" value="1"/>
</dbReference>
<feature type="region of interest" description="Disordered" evidence="4">
    <location>
        <begin position="305"/>
        <end position="325"/>
    </location>
</feature>
<dbReference type="PROSITE" id="PS00041">
    <property type="entry name" value="HTH_ARAC_FAMILY_1"/>
    <property type="match status" value="1"/>
</dbReference>
<evidence type="ECO:0000256" key="3">
    <source>
        <dbReference type="ARBA" id="ARBA00023163"/>
    </source>
</evidence>
<dbReference type="InterPro" id="IPR018062">
    <property type="entry name" value="HTH_AraC-typ_CS"/>
</dbReference>
<comment type="caution">
    <text evidence="6">The sequence shown here is derived from an EMBL/GenBank/DDBJ whole genome shotgun (WGS) entry which is preliminary data.</text>
</comment>